<keyword evidence="2" id="KW-1185">Reference proteome</keyword>
<name>A0A0E0K2T0_ORYPU</name>
<dbReference type="Gramene" id="OPUNC02G23090.2">
    <property type="protein sequence ID" value="OPUNC02G23090.2"/>
    <property type="gene ID" value="OPUNC02G23090"/>
</dbReference>
<reference evidence="1" key="2">
    <citation type="submission" date="2018-05" db="EMBL/GenBank/DDBJ databases">
        <title>OpunRS2 (Oryza punctata Reference Sequence Version 2).</title>
        <authorList>
            <person name="Zhang J."/>
            <person name="Kudrna D."/>
            <person name="Lee S."/>
            <person name="Talag J."/>
            <person name="Welchert J."/>
            <person name="Wing R.A."/>
        </authorList>
    </citation>
    <scope>NUCLEOTIDE SEQUENCE [LARGE SCALE GENOMIC DNA]</scope>
</reference>
<dbReference type="Proteomes" id="UP000026962">
    <property type="component" value="Chromosome 2"/>
</dbReference>
<evidence type="ECO:0000313" key="1">
    <source>
        <dbReference type="EnsemblPlants" id="OPUNC02G23090.2"/>
    </source>
</evidence>
<protein>
    <submittedName>
        <fullName evidence="1">Uncharacterized protein</fullName>
    </submittedName>
</protein>
<accession>A0A0E0K2T0</accession>
<proteinExistence type="predicted"/>
<dbReference type="PANTHER" id="PTHR34835:SF34">
    <property type="entry name" value="OS08G0555500 PROTEIN"/>
    <property type="match status" value="1"/>
</dbReference>
<sequence>MGHSQYEIGYNECIEGYWAHAQVIFFLFPKVHKAKAAAKKISFTRFSAEYFTKILSKLSAPQKKVIVDYGFGSLLLFDSHFIPNKFATWIAKKVNVESFEIILDGRSIPVTKEVVHDVLGLPIGSFEFGKNYEAGKQFILSKFQNFRGSIDSQ</sequence>
<evidence type="ECO:0000313" key="2">
    <source>
        <dbReference type="Proteomes" id="UP000026962"/>
    </source>
</evidence>
<dbReference type="STRING" id="4537.A0A0E0K2T0"/>
<dbReference type="AlphaFoldDB" id="A0A0E0K2T0"/>
<dbReference type="PANTHER" id="PTHR34835">
    <property type="entry name" value="OS07G0283600 PROTEIN-RELATED"/>
    <property type="match status" value="1"/>
</dbReference>
<organism evidence="1">
    <name type="scientific">Oryza punctata</name>
    <name type="common">Red rice</name>
    <dbReference type="NCBI Taxonomy" id="4537"/>
    <lineage>
        <taxon>Eukaryota</taxon>
        <taxon>Viridiplantae</taxon>
        <taxon>Streptophyta</taxon>
        <taxon>Embryophyta</taxon>
        <taxon>Tracheophyta</taxon>
        <taxon>Spermatophyta</taxon>
        <taxon>Magnoliopsida</taxon>
        <taxon>Liliopsida</taxon>
        <taxon>Poales</taxon>
        <taxon>Poaceae</taxon>
        <taxon>BOP clade</taxon>
        <taxon>Oryzoideae</taxon>
        <taxon>Oryzeae</taxon>
        <taxon>Oryzinae</taxon>
        <taxon>Oryza</taxon>
    </lineage>
</organism>
<dbReference type="HOGENOM" id="CLU_1716206_0_0_1"/>
<dbReference type="EnsemblPlants" id="OPUNC02G23090.2">
    <property type="protein sequence ID" value="OPUNC02G23090.2"/>
    <property type="gene ID" value="OPUNC02G23090"/>
</dbReference>
<reference evidence="1" key="1">
    <citation type="submission" date="2015-04" db="UniProtKB">
        <authorList>
            <consortium name="EnsemblPlants"/>
        </authorList>
    </citation>
    <scope>IDENTIFICATION</scope>
</reference>